<accession>X1G1C2</accession>
<dbReference type="EMBL" id="BARU01011965">
    <property type="protein sequence ID" value="GAH35389.1"/>
    <property type="molecule type" value="Genomic_DNA"/>
</dbReference>
<dbReference type="AlphaFoldDB" id="X1G1C2"/>
<gene>
    <name evidence="1" type="ORF">S03H2_22269</name>
</gene>
<comment type="caution">
    <text evidence="1">The sequence shown here is derived from an EMBL/GenBank/DDBJ whole genome shotgun (WGS) entry which is preliminary data.</text>
</comment>
<evidence type="ECO:0000313" key="1">
    <source>
        <dbReference type="EMBL" id="GAH35389.1"/>
    </source>
</evidence>
<name>X1G1C2_9ZZZZ</name>
<reference evidence="1" key="1">
    <citation type="journal article" date="2014" name="Front. Microbiol.">
        <title>High frequency of phylogenetically diverse reductive dehalogenase-homologous genes in deep subseafloor sedimentary metagenomes.</title>
        <authorList>
            <person name="Kawai M."/>
            <person name="Futagami T."/>
            <person name="Toyoda A."/>
            <person name="Takaki Y."/>
            <person name="Nishi S."/>
            <person name="Hori S."/>
            <person name="Arai W."/>
            <person name="Tsubouchi T."/>
            <person name="Morono Y."/>
            <person name="Uchiyama I."/>
            <person name="Ito T."/>
            <person name="Fujiyama A."/>
            <person name="Inagaki F."/>
            <person name="Takami H."/>
        </authorList>
    </citation>
    <scope>NUCLEOTIDE SEQUENCE</scope>
    <source>
        <strain evidence="1">Expedition CK06-06</strain>
    </source>
</reference>
<sequence length="52" mass="5744">IMSAVECYYQLTDMIPDKHLSSKTFVKDAQTGLVNSHAGTGTSISNFILRRP</sequence>
<feature type="non-terminal residue" evidence="1">
    <location>
        <position position="1"/>
    </location>
</feature>
<protein>
    <submittedName>
        <fullName evidence="1">Uncharacterized protein</fullName>
    </submittedName>
</protein>
<proteinExistence type="predicted"/>
<organism evidence="1">
    <name type="scientific">marine sediment metagenome</name>
    <dbReference type="NCBI Taxonomy" id="412755"/>
    <lineage>
        <taxon>unclassified sequences</taxon>
        <taxon>metagenomes</taxon>
        <taxon>ecological metagenomes</taxon>
    </lineage>
</organism>